<keyword evidence="3" id="KW-1185">Reference proteome</keyword>
<dbReference type="Pfam" id="PF00480">
    <property type="entry name" value="ROK"/>
    <property type="match status" value="1"/>
</dbReference>
<dbReference type="Proteomes" id="UP001501842">
    <property type="component" value="Unassembled WGS sequence"/>
</dbReference>
<evidence type="ECO:0000313" key="2">
    <source>
        <dbReference type="EMBL" id="GAA2719224.1"/>
    </source>
</evidence>
<dbReference type="Gene3D" id="3.30.420.40">
    <property type="match status" value="2"/>
</dbReference>
<dbReference type="PANTHER" id="PTHR18964">
    <property type="entry name" value="ROK (REPRESSOR, ORF, KINASE) FAMILY"/>
    <property type="match status" value="1"/>
</dbReference>
<dbReference type="Gene3D" id="1.10.10.10">
    <property type="entry name" value="Winged helix-like DNA-binding domain superfamily/Winged helix DNA-binding domain"/>
    <property type="match status" value="1"/>
</dbReference>
<accession>A0ABP6G8U4</accession>
<dbReference type="SUPFAM" id="SSF53067">
    <property type="entry name" value="Actin-like ATPase domain"/>
    <property type="match status" value="1"/>
</dbReference>
<dbReference type="EMBL" id="BAAATZ010000002">
    <property type="protein sequence ID" value="GAA2719224.1"/>
    <property type="molecule type" value="Genomic_DNA"/>
</dbReference>
<comment type="similarity">
    <text evidence="1">Belongs to the ROK (NagC/XylR) family.</text>
</comment>
<evidence type="ECO:0000313" key="3">
    <source>
        <dbReference type="Proteomes" id="UP001501842"/>
    </source>
</evidence>
<name>A0ABP6G8U4_9ACTN</name>
<reference evidence="3" key="1">
    <citation type="journal article" date="2019" name="Int. J. Syst. Evol. Microbiol.">
        <title>The Global Catalogue of Microorganisms (GCM) 10K type strain sequencing project: providing services to taxonomists for standard genome sequencing and annotation.</title>
        <authorList>
            <consortium name="The Broad Institute Genomics Platform"/>
            <consortium name="The Broad Institute Genome Sequencing Center for Infectious Disease"/>
            <person name="Wu L."/>
            <person name="Ma J."/>
        </authorList>
    </citation>
    <scope>NUCLEOTIDE SEQUENCE [LARGE SCALE GENOMIC DNA]</scope>
    <source>
        <strain evidence="3">JCM 8201</strain>
    </source>
</reference>
<proteinExistence type="inferred from homology"/>
<dbReference type="InterPro" id="IPR036390">
    <property type="entry name" value="WH_DNA-bd_sf"/>
</dbReference>
<evidence type="ECO:0000256" key="1">
    <source>
        <dbReference type="ARBA" id="ARBA00006479"/>
    </source>
</evidence>
<dbReference type="SUPFAM" id="SSF46785">
    <property type="entry name" value="Winged helix' DNA-binding domain"/>
    <property type="match status" value="1"/>
</dbReference>
<gene>
    <name evidence="2" type="ORF">GCM10010439_04320</name>
</gene>
<organism evidence="2 3">
    <name type="scientific">Actinocorallia aurantiaca</name>
    <dbReference type="NCBI Taxonomy" id="46204"/>
    <lineage>
        <taxon>Bacteria</taxon>
        <taxon>Bacillati</taxon>
        <taxon>Actinomycetota</taxon>
        <taxon>Actinomycetes</taxon>
        <taxon>Streptosporangiales</taxon>
        <taxon>Thermomonosporaceae</taxon>
        <taxon>Actinocorallia</taxon>
    </lineage>
</organism>
<dbReference type="InterPro" id="IPR000600">
    <property type="entry name" value="ROK"/>
</dbReference>
<sequence length="390" mass="40476">MTDDLAMDRPTDALHRLRRVHEDTVLAALRTEGPLSRGRLTERTGLSRTTLFAIIADLIERGVVAEVLPEDDLPRGRGRPAGRITLAPGSGMLIGLDLGRRRIRLAVANVAHEIVATAVDDLPADADEDEQLDCAIALIHKVCEERGISLRALEAIGVGLVGFVDGPARRERAAGRLGAEFGARVEADNNARLAALAEKTWGAARSVDDVVYVRWSVGVGGGFIAGGRLLRGAHGTAGELGHVSIDPGGEPCHCGSRGCLEGLIGSPALLTALAADGVILDGLDALIEAARDREPAVTRRVSEAGALLGRALAGTIVQLDPRRVVVGGEFASLGGLVLDPIRAAVAGLALPGTPRSLDLVPADLGATASALGAIALVLNEDPAIPRHLRP</sequence>
<protein>
    <submittedName>
        <fullName evidence="2">ROK family transcriptional regulator</fullName>
    </submittedName>
</protein>
<comment type="caution">
    <text evidence="2">The sequence shown here is derived from an EMBL/GenBank/DDBJ whole genome shotgun (WGS) entry which is preliminary data.</text>
</comment>
<dbReference type="InterPro" id="IPR036388">
    <property type="entry name" value="WH-like_DNA-bd_sf"/>
</dbReference>
<dbReference type="InterPro" id="IPR043129">
    <property type="entry name" value="ATPase_NBD"/>
</dbReference>
<dbReference type="PANTHER" id="PTHR18964:SF149">
    <property type="entry name" value="BIFUNCTIONAL UDP-N-ACETYLGLUCOSAMINE 2-EPIMERASE_N-ACETYLMANNOSAMINE KINASE"/>
    <property type="match status" value="1"/>
</dbReference>